<dbReference type="EMBL" id="SJPW01000006">
    <property type="protein sequence ID" value="TWU49008.1"/>
    <property type="molecule type" value="Genomic_DNA"/>
</dbReference>
<evidence type="ECO:0000313" key="2">
    <source>
        <dbReference type="Proteomes" id="UP000318288"/>
    </source>
</evidence>
<reference evidence="1 2" key="1">
    <citation type="submission" date="2019-02" db="EMBL/GenBank/DDBJ databases">
        <title>Deep-cultivation of Planctomycetes and their phenomic and genomic characterization uncovers novel biology.</title>
        <authorList>
            <person name="Wiegand S."/>
            <person name="Jogler M."/>
            <person name="Boedeker C."/>
            <person name="Pinto D."/>
            <person name="Vollmers J."/>
            <person name="Rivas-Marin E."/>
            <person name="Kohn T."/>
            <person name="Peeters S.H."/>
            <person name="Heuer A."/>
            <person name="Rast P."/>
            <person name="Oberbeckmann S."/>
            <person name="Bunk B."/>
            <person name="Jeske O."/>
            <person name="Meyerdierks A."/>
            <person name="Storesund J.E."/>
            <person name="Kallscheuer N."/>
            <person name="Luecker S."/>
            <person name="Lage O.M."/>
            <person name="Pohl T."/>
            <person name="Merkel B.J."/>
            <person name="Hornburger P."/>
            <person name="Mueller R.-W."/>
            <person name="Bruemmer F."/>
            <person name="Labrenz M."/>
            <person name="Spormann A.M."/>
            <person name="Op Den Camp H."/>
            <person name="Overmann J."/>
            <person name="Amann R."/>
            <person name="Jetten M.S.M."/>
            <person name="Mascher T."/>
            <person name="Medema M.H."/>
            <person name="Devos D.P."/>
            <person name="Kaster A.-K."/>
            <person name="Ovreas L."/>
            <person name="Rohde M."/>
            <person name="Galperin M.Y."/>
            <person name="Jogler C."/>
        </authorList>
    </citation>
    <scope>NUCLEOTIDE SEQUENCE [LARGE SCALE GENOMIC DNA]</scope>
    <source>
        <strain evidence="1 2">Poly51</strain>
    </source>
</reference>
<proteinExistence type="predicted"/>
<keyword evidence="2" id="KW-1185">Reference proteome</keyword>
<dbReference type="Proteomes" id="UP000318288">
    <property type="component" value="Unassembled WGS sequence"/>
</dbReference>
<name>A0A5C6EJM4_9BACT</name>
<gene>
    <name evidence="1" type="ORF">Poly51_49120</name>
</gene>
<evidence type="ECO:0000313" key="1">
    <source>
        <dbReference type="EMBL" id="TWU49008.1"/>
    </source>
</evidence>
<organism evidence="1 2">
    <name type="scientific">Rubripirellula tenax</name>
    <dbReference type="NCBI Taxonomy" id="2528015"/>
    <lineage>
        <taxon>Bacteria</taxon>
        <taxon>Pseudomonadati</taxon>
        <taxon>Planctomycetota</taxon>
        <taxon>Planctomycetia</taxon>
        <taxon>Pirellulales</taxon>
        <taxon>Pirellulaceae</taxon>
        <taxon>Rubripirellula</taxon>
    </lineage>
</organism>
<accession>A0A5C6EJM4</accession>
<protein>
    <submittedName>
        <fullName evidence="1">Uncharacterized protein</fullName>
    </submittedName>
</protein>
<comment type="caution">
    <text evidence="1">The sequence shown here is derived from an EMBL/GenBank/DDBJ whole genome shotgun (WGS) entry which is preliminary data.</text>
</comment>
<dbReference type="AlphaFoldDB" id="A0A5C6EJM4"/>
<sequence>MRQISRPQFRESPICVDPLVCRAEIRQRESASSHFSRITTRITGRRELTLIQKPLATAAPVHAMVRQLRYRVVDAASFLWP</sequence>